<keyword evidence="3" id="KW-0645">Protease</keyword>
<feature type="domain" description="CAAX prenyl protease 2/Lysostaphin resistance protein A-like" evidence="2">
    <location>
        <begin position="81"/>
        <end position="232"/>
    </location>
</feature>
<evidence type="ECO:0000313" key="4">
    <source>
        <dbReference type="Proteomes" id="UP000215002"/>
    </source>
</evidence>
<accession>A0A223NUQ7</accession>
<dbReference type="AlphaFoldDB" id="A0A223NUQ7"/>
<feature type="transmembrane region" description="Helical" evidence="1">
    <location>
        <begin position="110"/>
        <end position="129"/>
    </location>
</feature>
<reference evidence="3 4" key="1">
    <citation type="submission" date="2017-08" db="EMBL/GenBank/DDBJ databases">
        <title>Complete genome sequence of Mucilaginibacter sp. strain BJC16-A31.</title>
        <authorList>
            <consortium name="Henan University of Science and Technology"/>
            <person name="You X."/>
        </authorList>
    </citation>
    <scope>NUCLEOTIDE SEQUENCE [LARGE SCALE GENOMIC DNA]</scope>
    <source>
        <strain evidence="3 4">BJC16-A31</strain>
    </source>
</reference>
<dbReference type="InterPro" id="IPR003675">
    <property type="entry name" value="Rce1/LyrA-like_dom"/>
</dbReference>
<dbReference type="GO" id="GO:0008237">
    <property type="term" value="F:metallopeptidase activity"/>
    <property type="evidence" value="ECO:0007669"/>
    <property type="project" value="UniProtKB-KW"/>
</dbReference>
<organism evidence="3 4">
    <name type="scientific">Mucilaginibacter xinganensis</name>
    <dbReference type="NCBI Taxonomy" id="1234841"/>
    <lineage>
        <taxon>Bacteria</taxon>
        <taxon>Pseudomonadati</taxon>
        <taxon>Bacteroidota</taxon>
        <taxon>Sphingobacteriia</taxon>
        <taxon>Sphingobacteriales</taxon>
        <taxon>Sphingobacteriaceae</taxon>
        <taxon>Mucilaginibacter</taxon>
    </lineage>
</organism>
<keyword evidence="4" id="KW-1185">Reference proteome</keyword>
<feature type="transmembrane region" description="Helical" evidence="1">
    <location>
        <begin position="32"/>
        <end position="58"/>
    </location>
</feature>
<feature type="transmembrane region" description="Helical" evidence="1">
    <location>
        <begin position="219"/>
        <end position="238"/>
    </location>
</feature>
<evidence type="ECO:0000256" key="1">
    <source>
        <dbReference type="SAM" id="Phobius"/>
    </source>
</evidence>
<evidence type="ECO:0000313" key="3">
    <source>
        <dbReference type="EMBL" id="ASU33490.1"/>
    </source>
</evidence>
<dbReference type="Proteomes" id="UP000215002">
    <property type="component" value="Chromosome"/>
</dbReference>
<keyword evidence="1" id="KW-0812">Transmembrane</keyword>
<dbReference type="EMBL" id="CP022743">
    <property type="protein sequence ID" value="ASU33490.1"/>
    <property type="molecule type" value="Genomic_DNA"/>
</dbReference>
<feature type="transmembrane region" description="Helical" evidence="1">
    <location>
        <begin position="167"/>
        <end position="186"/>
    </location>
</feature>
<dbReference type="RefSeq" id="WP_094569941.1">
    <property type="nucleotide sequence ID" value="NZ_CP022743.1"/>
</dbReference>
<feature type="transmembrane region" description="Helical" evidence="1">
    <location>
        <begin position="193"/>
        <end position="213"/>
    </location>
</feature>
<feature type="transmembrane region" description="Helical" evidence="1">
    <location>
        <begin position="136"/>
        <end position="155"/>
    </location>
</feature>
<protein>
    <submittedName>
        <fullName evidence="3">CPBP family intramembrane metalloprotease</fullName>
    </submittedName>
</protein>
<name>A0A223NUQ7_9SPHI</name>
<dbReference type="KEGG" id="muc:MuYL_1592"/>
<keyword evidence="1" id="KW-1133">Transmembrane helix</keyword>
<evidence type="ECO:0000259" key="2">
    <source>
        <dbReference type="Pfam" id="PF02517"/>
    </source>
</evidence>
<dbReference type="GO" id="GO:0080120">
    <property type="term" value="P:CAAX-box protein maturation"/>
    <property type="evidence" value="ECO:0007669"/>
    <property type="project" value="UniProtKB-ARBA"/>
</dbReference>
<proteinExistence type="predicted"/>
<feature type="transmembrane region" description="Helical" evidence="1">
    <location>
        <begin position="79"/>
        <end position="98"/>
    </location>
</feature>
<dbReference type="Pfam" id="PF02517">
    <property type="entry name" value="Rce1-like"/>
    <property type="match status" value="1"/>
</dbReference>
<keyword evidence="3" id="KW-0482">Metalloprotease</keyword>
<keyword evidence="1" id="KW-0472">Membrane</keyword>
<gene>
    <name evidence="3" type="ORF">MuYL_1592</name>
</gene>
<sequence length="241" mass="27790">MFKELLAVNEYPNLLQQPNAAFTAKLWLLLKIYGVLFLAILFIAPLIIAADNFVVHVLHFKTINKVQHDSMRHFFQKLGYWKAFFYVGLLGPLLEETIFRLPLSLKKRDIAFAFSAAAFLFDSFLFKHISSPMLNIGIRLSISAIIYLACIFNIPNGLSIVDYRFRNQLIILSMCLFGLMHIANYSPIQWPVIWIYPVYVLPQLLMGWAITFVRFKNGFFWGFALHCIINMVSVMLSAGRI</sequence>
<dbReference type="GO" id="GO:0006508">
    <property type="term" value="P:proteolysis"/>
    <property type="evidence" value="ECO:0007669"/>
    <property type="project" value="UniProtKB-KW"/>
</dbReference>
<dbReference type="GO" id="GO:0004175">
    <property type="term" value="F:endopeptidase activity"/>
    <property type="evidence" value="ECO:0007669"/>
    <property type="project" value="UniProtKB-ARBA"/>
</dbReference>
<keyword evidence="3" id="KW-0378">Hydrolase</keyword>
<dbReference type="OrthoDB" id="1443714at2"/>